<accession>A0A9P4GGY7</accession>
<keyword evidence="3" id="KW-1185">Reference proteome</keyword>
<protein>
    <submittedName>
        <fullName evidence="2">Uncharacterized protein</fullName>
    </submittedName>
</protein>
<sequence>MARAKHHPPPQPKALEPLPPNTQAILRSGVEAVAYHIPVVPPSPTDSLLKTTIALPRRSSWTSGLHFHTGHTEHLRLIKGSIFVYLDGDLRIISAKAGGEVSSKTGEILKSGLEIIVDKYVRHDWGRADEYLYSRWSGRGLHGNILYAEDSYEEVVVEEWTDPADMTKPLFFWNLNAVITAPQNKPLSASQNLIKLALGSWWIPFQLSIIFWDLDNWPILLDLRLLASPYLGEKVGTCFERLSEYLMTFVVLFAAKELGRFTGIQSVSKERTPKDLWHVYKKS</sequence>
<evidence type="ECO:0000313" key="2">
    <source>
        <dbReference type="EMBL" id="KAF1845251.1"/>
    </source>
</evidence>
<dbReference type="AlphaFoldDB" id="A0A9P4GGY7"/>
<dbReference type="GeneID" id="63849105"/>
<dbReference type="RefSeq" id="XP_040787814.1">
    <property type="nucleotide sequence ID" value="XM_040931853.1"/>
</dbReference>
<feature type="compositionally biased region" description="Pro residues" evidence="1">
    <location>
        <begin position="9"/>
        <end position="20"/>
    </location>
</feature>
<evidence type="ECO:0000313" key="3">
    <source>
        <dbReference type="Proteomes" id="UP000800039"/>
    </source>
</evidence>
<name>A0A9P4GGY7_9PLEO</name>
<dbReference type="EMBL" id="ML976616">
    <property type="protein sequence ID" value="KAF1845251.1"/>
    <property type="molecule type" value="Genomic_DNA"/>
</dbReference>
<organism evidence="2 3">
    <name type="scientific">Cucurbitaria berberidis CBS 394.84</name>
    <dbReference type="NCBI Taxonomy" id="1168544"/>
    <lineage>
        <taxon>Eukaryota</taxon>
        <taxon>Fungi</taxon>
        <taxon>Dikarya</taxon>
        <taxon>Ascomycota</taxon>
        <taxon>Pezizomycotina</taxon>
        <taxon>Dothideomycetes</taxon>
        <taxon>Pleosporomycetidae</taxon>
        <taxon>Pleosporales</taxon>
        <taxon>Pleosporineae</taxon>
        <taxon>Cucurbitariaceae</taxon>
        <taxon>Cucurbitaria</taxon>
    </lineage>
</organism>
<comment type="caution">
    <text evidence="2">The sequence shown here is derived from an EMBL/GenBank/DDBJ whole genome shotgun (WGS) entry which is preliminary data.</text>
</comment>
<feature type="region of interest" description="Disordered" evidence="1">
    <location>
        <begin position="1"/>
        <end position="20"/>
    </location>
</feature>
<dbReference type="OrthoDB" id="504210at2759"/>
<dbReference type="Proteomes" id="UP000800039">
    <property type="component" value="Unassembled WGS sequence"/>
</dbReference>
<proteinExistence type="predicted"/>
<reference evidence="2" key="1">
    <citation type="submission" date="2020-01" db="EMBL/GenBank/DDBJ databases">
        <authorList>
            <consortium name="DOE Joint Genome Institute"/>
            <person name="Haridas S."/>
            <person name="Albert R."/>
            <person name="Binder M."/>
            <person name="Bloem J."/>
            <person name="Labutti K."/>
            <person name="Salamov A."/>
            <person name="Andreopoulos B."/>
            <person name="Baker S.E."/>
            <person name="Barry K."/>
            <person name="Bills G."/>
            <person name="Bluhm B.H."/>
            <person name="Cannon C."/>
            <person name="Castanera R."/>
            <person name="Culley D.E."/>
            <person name="Daum C."/>
            <person name="Ezra D."/>
            <person name="Gonzalez J.B."/>
            <person name="Henrissat B."/>
            <person name="Kuo A."/>
            <person name="Liang C."/>
            <person name="Lipzen A."/>
            <person name="Lutzoni F."/>
            <person name="Magnuson J."/>
            <person name="Mondo S."/>
            <person name="Nolan M."/>
            <person name="Ohm R."/>
            <person name="Pangilinan J."/>
            <person name="Park H.-J."/>
            <person name="Ramirez L."/>
            <person name="Alfaro M."/>
            <person name="Sun H."/>
            <person name="Tritt A."/>
            <person name="Yoshinaga Y."/>
            <person name="Zwiers L.-H."/>
            <person name="Turgeon B.G."/>
            <person name="Goodwin S.B."/>
            <person name="Spatafora J.W."/>
            <person name="Crous P.W."/>
            <person name="Grigoriev I.V."/>
        </authorList>
    </citation>
    <scope>NUCLEOTIDE SEQUENCE</scope>
    <source>
        <strain evidence="2">CBS 394.84</strain>
    </source>
</reference>
<gene>
    <name evidence="2" type="ORF">K460DRAFT_355090</name>
</gene>
<evidence type="ECO:0000256" key="1">
    <source>
        <dbReference type="SAM" id="MobiDB-lite"/>
    </source>
</evidence>